<keyword evidence="7" id="KW-0630">Potassium</keyword>
<feature type="transmembrane region" description="Helical" evidence="12">
    <location>
        <begin position="381"/>
        <end position="401"/>
    </location>
</feature>
<dbReference type="PANTHER" id="PTHR30540">
    <property type="entry name" value="OSMOTIC STRESS POTASSIUM TRANSPORTER"/>
    <property type="match status" value="1"/>
</dbReference>
<keyword evidence="6" id="KW-0769">Symport</keyword>
<keyword evidence="4" id="KW-0633">Potassium transport</keyword>
<dbReference type="GO" id="GO:0006813">
    <property type="term" value="P:potassium ion transport"/>
    <property type="evidence" value="ECO:0000318"/>
    <property type="project" value="GO_Central"/>
</dbReference>
<evidence type="ECO:0000256" key="6">
    <source>
        <dbReference type="ARBA" id="ARBA00022847"/>
    </source>
</evidence>
<comment type="subcellular location">
    <subcellularLocation>
        <location evidence="1">Membrane</location>
        <topology evidence="1">Multi-pass membrane protein</topology>
    </subcellularLocation>
</comment>
<feature type="transmembrane region" description="Helical" evidence="12">
    <location>
        <begin position="145"/>
        <end position="172"/>
    </location>
</feature>
<evidence type="ECO:0000256" key="1">
    <source>
        <dbReference type="ARBA" id="ARBA00004141"/>
    </source>
</evidence>
<feature type="transmembrane region" description="Helical" evidence="12">
    <location>
        <begin position="92"/>
        <end position="113"/>
    </location>
</feature>
<feature type="transmembrane region" description="Helical" evidence="12">
    <location>
        <begin position="260"/>
        <end position="278"/>
    </location>
</feature>
<organism evidence="15 16">
    <name type="scientific">Dictyostelium discoideum</name>
    <name type="common">Social amoeba</name>
    <dbReference type="NCBI Taxonomy" id="44689"/>
    <lineage>
        <taxon>Eukaryota</taxon>
        <taxon>Amoebozoa</taxon>
        <taxon>Evosea</taxon>
        <taxon>Eumycetozoa</taxon>
        <taxon>Dictyostelia</taxon>
        <taxon>Dictyosteliales</taxon>
        <taxon>Dictyosteliaceae</taxon>
        <taxon>Dictyostelium</taxon>
    </lineage>
</organism>
<dbReference type="KEGG" id="ddi:DDB_G0288055"/>
<dbReference type="Proteomes" id="UP000002195">
    <property type="component" value="Unassembled WGS sequence"/>
</dbReference>
<dbReference type="PhylomeDB" id="Q54JK9"/>
<comment type="caution">
    <text evidence="15">The sequence shown here is derived from an EMBL/GenBank/DDBJ whole genome shotgun (WGS) entry which is preliminary data.</text>
</comment>
<keyword evidence="9" id="KW-0406">Ion transport</keyword>
<evidence type="ECO:0000256" key="12">
    <source>
        <dbReference type="SAM" id="Phobius"/>
    </source>
</evidence>
<dbReference type="HAMAP" id="MF_01522">
    <property type="entry name" value="Kup"/>
    <property type="match status" value="1"/>
</dbReference>
<keyword evidence="16" id="KW-1185">Reference proteome</keyword>
<gene>
    <name evidence="15" type="ORF">DDB_G0288055</name>
</gene>
<dbReference type="InterPro" id="IPR003855">
    <property type="entry name" value="K+_transporter"/>
</dbReference>
<dbReference type="eggNOG" id="ENOG502QPSA">
    <property type="taxonomic scope" value="Eukaryota"/>
</dbReference>
<keyword evidence="5 12" id="KW-0812">Transmembrane</keyword>
<keyword evidence="8 12" id="KW-1133">Transmembrane helix</keyword>
<dbReference type="InParanoid" id="Q54JK9"/>
<dbReference type="HOGENOM" id="CLU_008142_4_2_1"/>
<evidence type="ECO:0000256" key="9">
    <source>
        <dbReference type="ARBA" id="ARBA00023065"/>
    </source>
</evidence>
<dbReference type="GO" id="GO:0015293">
    <property type="term" value="F:symporter activity"/>
    <property type="evidence" value="ECO:0007669"/>
    <property type="project" value="UniProtKB-KW"/>
</dbReference>
<evidence type="ECO:0000256" key="10">
    <source>
        <dbReference type="ARBA" id="ARBA00023136"/>
    </source>
</evidence>
<feature type="domain" description="K+ potassium transporter C-terminal" evidence="14">
    <location>
        <begin position="517"/>
        <end position="716"/>
    </location>
</feature>
<dbReference type="InterPro" id="IPR023051">
    <property type="entry name" value="Kup"/>
</dbReference>
<evidence type="ECO:0000256" key="8">
    <source>
        <dbReference type="ARBA" id="ARBA00022989"/>
    </source>
</evidence>
<keyword evidence="2" id="KW-0813">Transport</keyword>
<sequence length="716" mass="80023">MDNQNYSNKSESDSGRSQGTENLVEIREEQVVQSIQRITSLYPSMGEKNRSGIWNTFYLSITAIGCIFGDIGTSPLYVYASMFKGPPGEKEVIGSLSLILWALIMVVTVKYVVFILNADNNGEGGIIALVSLIPKQTNQKLKSALTILALCGSSFILGDGVITPAVSLLSAVEGLEVGVPGGEIKKWIVPITVVILFFLFVVQSFGTEAIGIVCGPIMILWFFSIGIFGLLKVIDHPIVFRAFNPWEGIQHFLLNGSRGFLLLGTVILCVTGCEALYADLGHTGKMPIRLSWVLIVMPSLMLNYLGQASQFLGNPNTSNPFFEMIPTSFFWPMIILATVACVIASQGLISGSFSIINQVISLKFFPPLHVKHTSKKISGQIYIAQVNWVLAFLTLITVIGFKHSSSLIGAYGLGVSMVMIATTIMYIFVLRLHFRYSYWVIVPLGLCFIIMDGLFFTSSIEKIPTGGWYPIVIGIVMSSIMLIWRYGRSKMIKVIHDSSPPLSTTLQQVDLLNRGDAAVFMSHYEEKTPLSLVKLQPFLTHMPYPLFFVNIYHLPVPFIKDEHRVVAKELIPERGVFQISINYGYAEIINVPWVIKKLFIERLIQLNPKSINKIKATTTQDQEKLVIPTTKKEIVGYHYSEQNDTEGNDVELEVEGVPHITYFLSRLRVKSSKKQFILKRLSIFIYDILLQNSRSEAHYYGIHHSSMMEIGSKIQI</sequence>
<feature type="transmembrane region" description="Helical" evidence="12">
    <location>
        <begin position="184"/>
        <end position="202"/>
    </location>
</feature>
<dbReference type="Pfam" id="PF22776">
    <property type="entry name" value="K_trans_C"/>
    <property type="match status" value="1"/>
</dbReference>
<feature type="transmembrane region" description="Helical" evidence="12">
    <location>
        <begin position="407"/>
        <end position="429"/>
    </location>
</feature>
<evidence type="ECO:0000256" key="5">
    <source>
        <dbReference type="ARBA" id="ARBA00022692"/>
    </source>
</evidence>
<dbReference type="Pfam" id="PF02705">
    <property type="entry name" value="K_trans"/>
    <property type="match status" value="1"/>
</dbReference>
<dbReference type="InterPro" id="IPR053951">
    <property type="entry name" value="K_trans_N"/>
</dbReference>
<dbReference type="AlphaFoldDB" id="Q54JK9"/>
<feature type="region of interest" description="Disordered" evidence="11">
    <location>
        <begin position="1"/>
        <end position="20"/>
    </location>
</feature>
<feature type="transmembrane region" description="Helical" evidence="12">
    <location>
        <begin position="329"/>
        <end position="360"/>
    </location>
</feature>
<dbReference type="GO" id="GO:0016020">
    <property type="term" value="C:membrane"/>
    <property type="evidence" value="ECO:0000318"/>
    <property type="project" value="GO_Central"/>
</dbReference>
<evidence type="ECO:0000256" key="3">
    <source>
        <dbReference type="ARBA" id="ARBA00022475"/>
    </source>
</evidence>
<dbReference type="RefSeq" id="XP_636922.1">
    <property type="nucleotide sequence ID" value="XM_631830.1"/>
</dbReference>
<evidence type="ECO:0000256" key="2">
    <source>
        <dbReference type="ARBA" id="ARBA00022448"/>
    </source>
</evidence>
<protein>
    <submittedName>
        <fullName evidence="15">K+ potassium transporter</fullName>
    </submittedName>
</protein>
<dbReference type="PaxDb" id="44689-DDB0238154"/>
<dbReference type="OMA" id="VTFITTC"/>
<accession>Q54JK9</accession>
<feature type="transmembrane region" description="Helical" evidence="12">
    <location>
        <begin position="468"/>
        <end position="486"/>
    </location>
</feature>
<evidence type="ECO:0000259" key="14">
    <source>
        <dbReference type="Pfam" id="PF22776"/>
    </source>
</evidence>
<evidence type="ECO:0000256" key="7">
    <source>
        <dbReference type="ARBA" id="ARBA00022958"/>
    </source>
</evidence>
<feature type="transmembrane region" description="Helical" evidence="12">
    <location>
        <begin position="57"/>
        <end position="80"/>
    </location>
</feature>
<dbReference type="EMBL" id="AAFI02000107">
    <property type="protein sequence ID" value="EAL63453.1"/>
    <property type="molecule type" value="Genomic_DNA"/>
</dbReference>
<evidence type="ECO:0000259" key="13">
    <source>
        <dbReference type="Pfam" id="PF02705"/>
    </source>
</evidence>
<dbReference type="GO" id="GO:0015079">
    <property type="term" value="F:potassium ion transmembrane transporter activity"/>
    <property type="evidence" value="ECO:0000318"/>
    <property type="project" value="GO_Central"/>
</dbReference>
<name>Q54JK9_DICDI</name>
<feature type="transmembrane region" description="Helical" evidence="12">
    <location>
        <begin position="436"/>
        <end position="456"/>
    </location>
</feature>
<evidence type="ECO:0000256" key="4">
    <source>
        <dbReference type="ARBA" id="ARBA00022538"/>
    </source>
</evidence>
<dbReference type="PANTHER" id="PTHR30540:SF83">
    <property type="entry name" value="K+ POTASSIUM TRANSPORTER"/>
    <property type="match status" value="1"/>
</dbReference>
<dbReference type="FunCoup" id="Q54JK9">
    <property type="interactions" value="51"/>
</dbReference>
<dbReference type="dictyBase" id="DDB_G0288055"/>
<feature type="domain" description="K+ potassium transporter integral membrane" evidence="13">
    <location>
        <begin position="60"/>
        <end position="507"/>
    </location>
</feature>
<keyword evidence="10 12" id="KW-0472">Membrane</keyword>
<evidence type="ECO:0000313" key="16">
    <source>
        <dbReference type="Proteomes" id="UP000002195"/>
    </source>
</evidence>
<feature type="transmembrane region" description="Helical" evidence="12">
    <location>
        <begin position="290"/>
        <end position="309"/>
    </location>
</feature>
<dbReference type="VEuPathDB" id="AmoebaDB:DDB_G0288055"/>
<keyword evidence="3" id="KW-1003">Cell membrane</keyword>
<reference evidence="15 16" key="1">
    <citation type="journal article" date="2005" name="Nature">
        <title>The genome of the social amoeba Dictyostelium discoideum.</title>
        <authorList>
            <consortium name="The Dictyostelium discoideum Sequencing Consortium"/>
            <person name="Eichinger L."/>
            <person name="Pachebat J.A."/>
            <person name="Glockner G."/>
            <person name="Rajandream M.A."/>
            <person name="Sucgang R."/>
            <person name="Berriman M."/>
            <person name="Song J."/>
            <person name="Olsen R."/>
            <person name="Szafranski K."/>
            <person name="Xu Q."/>
            <person name="Tunggal B."/>
            <person name="Kummerfeld S."/>
            <person name="Madera M."/>
            <person name="Konfortov B.A."/>
            <person name="Rivero F."/>
            <person name="Bankier A.T."/>
            <person name="Lehmann R."/>
            <person name="Hamlin N."/>
            <person name="Davies R."/>
            <person name="Gaudet P."/>
            <person name="Fey P."/>
            <person name="Pilcher K."/>
            <person name="Chen G."/>
            <person name="Saunders D."/>
            <person name="Sodergren E."/>
            <person name="Davis P."/>
            <person name="Kerhornou A."/>
            <person name="Nie X."/>
            <person name="Hall N."/>
            <person name="Anjard C."/>
            <person name="Hemphill L."/>
            <person name="Bason N."/>
            <person name="Farbrother P."/>
            <person name="Desany B."/>
            <person name="Just E."/>
            <person name="Morio T."/>
            <person name="Rost R."/>
            <person name="Churcher C."/>
            <person name="Cooper J."/>
            <person name="Haydock S."/>
            <person name="van Driessche N."/>
            <person name="Cronin A."/>
            <person name="Goodhead I."/>
            <person name="Muzny D."/>
            <person name="Mourier T."/>
            <person name="Pain A."/>
            <person name="Lu M."/>
            <person name="Harper D."/>
            <person name="Lindsay R."/>
            <person name="Hauser H."/>
            <person name="James K."/>
            <person name="Quiles M."/>
            <person name="Madan Babu M."/>
            <person name="Saito T."/>
            <person name="Buchrieser C."/>
            <person name="Wardroper A."/>
            <person name="Felder M."/>
            <person name="Thangavelu M."/>
            <person name="Johnson D."/>
            <person name="Knights A."/>
            <person name="Loulseged H."/>
            <person name="Mungall K."/>
            <person name="Oliver K."/>
            <person name="Price C."/>
            <person name="Quail M.A."/>
            <person name="Urushihara H."/>
            <person name="Hernandez J."/>
            <person name="Rabbinowitsch E."/>
            <person name="Steffen D."/>
            <person name="Sanders M."/>
            <person name="Ma J."/>
            <person name="Kohara Y."/>
            <person name="Sharp S."/>
            <person name="Simmonds M."/>
            <person name="Spiegler S."/>
            <person name="Tivey A."/>
            <person name="Sugano S."/>
            <person name="White B."/>
            <person name="Walker D."/>
            <person name="Woodward J."/>
            <person name="Winckler T."/>
            <person name="Tanaka Y."/>
            <person name="Shaulsky G."/>
            <person name="Schleicher M."/>
            <person name="Weinstock G."/>
            <person name="Rosenthal A."/>
            <person name="Cox E.C."/>
            <person name="Chisholm R.L."/>
            <person name="Gibbs R."/>
            <person name="Loomis W.F."/>
            <person name="Platzer M."/>
            <person name="Kay R.R."/>
            <person name="Williams J."/>
            <person name="Dear P.H."/>
            <person name="Noegel A.A."/>
            <person name="Barrell B."/>
            <person name="Kuspa A."/>
        </authorList>
    </citation>
    <scope>NUCLEOTIDE SEQUENCE [LARGE SCALE GENOMIC DNA]</scope>
    <source>
        <strain evidence="15 16">AX4</strain>
    </source>
</reference>
<evidence type="ECO:0000256" key="11">
    <source>
        <dbReference type="SAM" id="MobiDB-lite"/>
    </source>
</evidence>
<dbReference type="InterPro" id="IPR053952">
    <property type="entry name" value="K_trans_C"/>
</dbReference>
<proteinExistence type="inferred from homology"/>
<dbReference type="GeneID" id="8626397"/>
<feature type="transmembrane region" description="Helical" evidence="12">
    <location>
        <begin position="209"/>
        <end position="231"/>
    </location>
</feature>
<evidence type="ECO:0000313" key="15">
    <source>
        <dbReference type="EMBL" id="EAL63453.1"/>
    </source>
</evidence>